<protein>
    <submittedName>
        <fullName evidence="1">HDC12017</fullName>
    </submittedName>
</protein>
<sequence length="165" mass="17590">MAKGANCLLVCGHVCVNLSVDMTMQLQNAGVEQHFNVLPASARVPECHSFPVPGPGPGSRPVPVPAPLPLPAANYFCGLPTTLSVLLFPSLSEHPHYPDSLLFDPLCTRPPLGIKLHKAANWRSLFVRSGSGLLPVDSHASALWHFGTLVAWPLPFDQVLGDSCA</sequence>
<dbReference type="EMBL" id="BK002328">
    <property type="protein sequence ID" value="DAA03834.1"/>
    <property type="molecule type" value="Genomic_DNA"/>
</dbReference>
<evidence type="ECO:0000313" key="1">
    <source>
        <dbReference type="EMBL" id="DAA03834.1"/>
    </source>
</evidence>
<organism evidence="1">
    <name type="scientific">Drosophila melanogaster</name>
    <name type="common">Fruit fly</name>
    <dbReference type="NCBI Taxonomy" id="7227"/>
    <lineage>
        <taxon>Eukaryota</taxon>
        <taxon>Metazoa</taxon>
        <taxon>Ecdysozoa</taxon>
        <taxon>Arthropoda</taxon>
        <taxon>Hexapoda</taxon>
        <taxon>Insecta</taxon>
        <taxon>Pterygota</taxon>
        <taxon>Neoptera</taxon>
        <taxon>Endopterygota</taxon>
        <taxon>Diptera</taxon>
        <taxon>Brachycera</taxon>
        <taxon>Muscomorpha</taxon>
        <taxon>Ephydroidea</taxon>
        <taxon>Drosophilidae</taxon>
        <taxon>Drosophila</taxon>
        <taxon>Sophophora</taxon>
    </lineage>
</organism>
<name>Q6IKN8_DROME</name>
<reference evidence="1" key="1">
    <citation type="journal article" date="2003" name="Genome Biol.">
        <title>An integrated gene annotation and transcriptional profiling approach towards the full gene content of the Drosophila genome.</title>
        <authorList>
            <person name="Hild M."/>
            <person name="Beckmann B."/>
            <person name="Haas S.A."/>
            <person name="Koch B."/>
            <person name="Solovyev V."/>
            <person name="Busold C."/>
            <person name="Fellenberg K."/>
            <person name="Boutros M."/>
            <person name="Vingron M."/>
            <person name="Sauer F."/>
            <person name="Hoheisel J.D."/>
            <person name="Paro R."/>
        </authorList>
    </citation>
    <scope>NUCLEOTIDE SEQUENCE</scope>
</reference>
<dbReference type="AlphaFoldDB" id="Q6IKN8"/>
<gene>
    <name evidence="1" type="ORF">HDC12017</name>
</gene>
<accession>Q6IKN8</accession>
<proteinExistence type="predicted"/>